<organism evidence="1 2">
    <name type="scientific">Rosa chinensis</name>
    <name type="common">China rose</name>
    <dbReference type="NCBI Taxonomy" id="74649"/>
    <lineage>
        <taxon>Eukaryota</taxon>
        <taxon>Viridiplantae</taxon>
        <taxon>Streptophyta</taxon>
        <taxon>Embryophyta</taxon>
        <taxon>Tracheophyta</taxon>
        <taxon>Spermatophyta</taxon>
        <taxon>Magnoliopsida</taxon>
        <taxon>eudicotyledons</taxon>
        <taxon>Gunneridae</taxon>
        <taxon>Pentapetalae</taxon>
        <taxon>rosids</taxon>
        <taxon>fabids</taxon>
        <taxon>Rosales</taxon>
        <taxon>Rosaceae</taxon>
        <taxon>Rosoideae</taxon>
        <taxon>Rosoideae incertae sedis</taxon>
        <taxon>Rosa</taxon>
    </lineage>
</organism>
<sequence>MDLGEVRWILVRRFLVRRKMDLGKVEWILVRRRMNLGKQKEMVWRGDFGCRVRVRVMELGF</sequence>
<comment type="caution">
    <text evidence="1">The sequence shown here is derived from an EMBL/GenBank/DDBJ whole genome shotgun (WGS) entry which is preliminary data.</text>
</comment>
<dbReference type="Gramene" id="PRQ58139">
    <property type="protein sequence ID" value="PRQ58139"/>
    <property type="gene ID" value="RchiOBHm_Chr1g0355971"/>
</dbReference>
<evidence type="ECO:0000313" key="2">
    <source>
        <dbReference type="Proteomes" id="UP000238479"/>
    </source>
</evidence>
<dbReference type="AlphaFoldDB" id="A0A2P6SHI5"/>
<accession>A0A2P6SHI5</accession>
<reference evidence="1 2" key="1">
    <citation type="journal article" date="2018" name="Nat. Genet.">
        <title>The Rosa genome provides new insights in the design of modern roses.</title>
        <authorList>
            <person name="Bendahmane M."/>
        </authorList>
    </citation>
    <scope>NUCLEOTIDE SEQUENCE [LARGE SCALE GENOMIC DNA]</scope>
    <source>
        <strain evidence="2">cv. Old Blush</strain>
    </source>
</reference>
<keyword evidence="2" id="KW-1185">Reference proteome</keyword>
<gene>
    <name evidence="1" type="ORF">RchiOBHm_Chr1g0355971</name>
</gene>
<dbReference type="Proteomes" id="UP000238479">
    <property type="component" value="Chromosome 1"/>
</dbReference>
<evidence type="ECO:0000313" key="1">
    <source>
        <dbReference type="EMBL" id="PRQ58139.1"/>
    </source>
</evidence>
<protein>
    <submittedName>
        <fullName evidence="1">Uncharacterized protein</fullName>
    </submittedName>
</protein>
<name>A0A2P6SHI5_ROSCH</name>
<dbReference type="EMBL" id="PDCK01000039">
    <property type="protein sequence ID" value="PRQ58139.1"/>
    <property type="molecule type" value="Genomic_DNA"/>
</dbReference>
<proteinExistence type="predicted"/>